<keyword evidence="2" id="KW-1185">Reference proteome</keyword>
<protein>
    <submittedName>
        <fullName evidence="1">Uncharacterized protein</fullName>
    </submittedName>
</protein>
<proteinExistence type="predicted"/>
<reference evidence="1 2" key="1">
    <citation type="journal article" date="2013" name="Stand. Genomic Sci.">
        <title>Genomic Encyclopedia of Type Strains, Phase I: The one thousand microbial genomes (KMG-I) project.</title>
        <authorList>
            <person name="Kyrpides N.C."/>
            <person name="Woyke T."/>
            <person name="Eisen J.A."/>
            <person name="Garrity G."/>
            <person name="Lilburn T.G."/>
            <person name="Beck B.J."/>
            <person name="Whitman W.B."/>
            <person name="Hugenholtz P."/>
            <person name="Klenk H.P."/>
        </authorList>
    </citation>
    <scope>NUCLEOTIDE SEQUENCE [LARGE SCALE GENOMIC DNA]</scope>
    <source>
        <strain evidence="1 2">DSM 45044</strain>
    </source>
</reference>
<dbReference type="Proteomes" id="UP000321617">
    <property type="component" value="Unassembled WGS sequence"/>
</dbReference>
<sequence length="62" mass="6769">MQDIDTGRLAVLEPDALTDLDFDLSEPGQGLAMETGDERLRKGSATSTCVTYWSASRCPSCW</sequence>
<accession>A0A562UL76</accession>
<organism evidence="1 2">
    <name type="scientific">Stackebrandtia albiflava</name>
    <dbReference type="NCBI Taxonomy" id="406432"/>
    <lineage>
        <taxon>Bacteria</taxon>
        <taxon>Bacillati</taxon>
        <taxon>Actinomycetota</taxon>
        <taxon>Actinomycetes</taxon>
        <taxon>Glycomycetales</taxon>
        <taxon>Glycomycetaceae</taxon>
        <taxon>Stackebrandtia</taxon>
    </lineage>
</organism>
<dbReference type="RefSeq" id="WP_147144667.1">
    <property type="nucleotide sequence ID" value="NZ_BAABIJ010000008.1"/>
</dbReference>
<comment type="caution">
    <text evidence="1">The sequence shown here is derived from an EMBL/GenBank/DDBJ whole genome shotgun (WGS) entry which is preliminary data.</text>
</comment>
<dbReference type="EMBL" id="VLLL01000013">
    <property type="protein sequence ID" value="TWJ06364.1"/>
    <property type="molecule type" value="Genomic_DNA"/>
</dbReference>
<dbReference type="AlphaFoldDB" id="A0A562UL76"/>
<evidence type="ECO:0000313" key="1">
    <source>
        <dbReference type="EMBL" id="TWJ06364.1"/>
    </source>
</evidence>
<gene>
    <name evidence="1" type="ORF">LX16_5328</name>
</gene>
<name>A0A562UL76_9ACTN</name>
<evidence type="ECO:0000313" key="2">
    <source>
        <dbReference type="Proteomes" id="UP000321617"/>
    </source>
</evidence>